<reference evidence="2 3" key="1">
    <citation type="submission" date="2019-03" db="EMBL/GenBank/DDBJ databases">
        <title>First draft genome of Liparis tanakae, snailfish: a comprehensive survey of snailfish specific genes.</title>
        <authorList>
            <person name="Kim W."/>
            <person name="Song I."/>
            <person name="Jeong J.-H."/>
            <person name="Kim D."/>
            <person name="Kim S."/>
            <person name="Ryu S."/>
            <person name="Song J.Y."/>
            <person name="Lee S.K."/>
        </authorList>
    </citation>
    <scope>NUCLEOTIDE SEQUENCE [LARGE SCALE GENOMIC DNA]</scope>
    <source>
        <tissue evidence="2">Muscle</tissue>
    </source>
</reference>
<proteinExistence type="predicted"/>
<protein>
    <submittedName>
        <fullName evidence="2">Uncharacterized protein</fullName>
    </submittedName>
</protein>
<dbReference type="AlphaFoldDB" id="A0A4Z2F2G2"/>
<sequence>MEAILDSSSPRPVADAPDAPALGITEPLKLLRHVKVDIRVEQHHLQGFANVYGPDTVRPVTKEAAVSQDLDGGTADMLHISLAITIRADLGNSRKADLTEVEPGESPRILEPCMRKYPVNGSSKQLHKAEMERTKEDNRDELGSLASFGDKQARYSKA</sequence>
<gene>
    <name evidence="2" type="ORF">EYF80_054514</name>
</gene>
<dbReference type="EMBL" id="SRLO01001789">
    <property type="protein sequence ID" value="TNN35325.1"/>
    <property type="molecule type" value="Genomic_DNA"/>
</dbReference>
<comment type="caution">
    <text evidence="2">The sequence shown here is derived from an EMBL/GenBank/DDBJ whole genome shotgun (WGS) entry which is preliminary data.</text>
</comment>
<feature type="compositionally biased region" description="Basic and acidic residues" evidence="1">
    <location>
        <begin position="127"/>
        <end position="142"/>
    </location>
</feature>
<accession>A0A4Z2F2G2</accession>
<feature type="region of interest" description="Disordered" evidence="1">
    <location>
        <begin position="118"/>
        <end position="158"/>
    </location>
</feature>
<feature type="region of interest" description="Disordered" evidence="1">
    <location>
        <begin position="1"/>
        <end position="20"/>
    </location>
</feature>
<name>A0A4Z2F2G2_9TELE</name>
<evidence type="ECO:0000313" key="2">
    <source>
        <dbReference type="EMBL" id="TNN35325.1"/>
    </source>
</evidence>
<dbReference type="Proteomes" id="UP000314294">
    <property type="component" value="Unassembled WGS sequence"/>
</dbReference>
<keyword evidence="3" id="KW-1185">Reference proteome</keyword>
<organism evidence="2 3">
    <name type="scientific">Liparis tanakae</name>
    <name type="common">Tanaka's snailfish</name>
    <dbReference type="NCBI Taxonomy" id="230148"/>
    <lineage>
        <taxon>Eukaryota</taxon>
        <taxon>Metazoa</taxon>
        <taxon>Chordata</taxon>
        <taxon>Craniata</taxon>
        <taxon>Vertebrata</taxon>
        <taxon>Euteleostomi</taxon>
        <taxon>Actinopterygii</taxon>
        <taxon>Neopterygii</taxon>
        <taxon>Teleostei</taxon>
        <taxon>Neoteleostei</taxon>
        <taxon>Acanthomorphata</taxon>
        <taxon>Eupercaria</taxon>
        <taxon>Perciformes</taxon>
        <taxon>Cottioidei</taxon>
        <taxon>Cottales</taxon>
        <taxon>Liparidae</taxon>
        <taxon>Liparis</taxon>
    </lineage>
</organism>
<evidence type="ECO:0000313" key="3">
    <source>
        <dbReference type="Proteomes" id="UP000314294"/>
    </source>
</evidence>
<evidence type="ECO:0000256" key="1">
    <source>
        <dbReference type="SAM" id="MobiDB-lite"/>
    </source>
</evidence>